<keyword evidence="7 10" id="KW-0067">ATP-binding</keyword>
<keyword evidence="3 10" id="KW-0479">Metal-binding</keyword>
<comment type="similarity">
    <text evidence="10">Belongs to the ribose-phosphate pyrophosphokinase family. Class III (archaeal) subfamily.</text>
</comment>
<evidence type="ECO:0000256" key="5">
    <source>
        <dbReference type="ARBA" id="ARBA00022741"/>
    </source>
</evidence>
<dbReference type="UniPathway" id="UPA00087">
    <property type="reaction ID" value="UER00172"/>
</dbReference>
<evidence type="ECO:0000256" key="8">
    <source>
        <dbReference type="ARBA" id="ARBA00022842"/>
    </source>
</evidence>
<comment type="function">
    <text evidence="10">Involved in the biosynthesis of the central metabolite phospho-alpha-D-ribosyl-1-pyrophosphate (PRPP) via the transfer of pyrophosphoryl group from ATP to 1-hydroxyl of ribose-5-phosphate (Rib-5-P).</text>
</comment>
<dbReference type="GO" id="GO:0006015">
    <property type="term" value="P:5-phosphoribose 1-diphosphate biosynthetic process"/>
    <property type="evidence" value="ECO:0007669"/>
    <property type="project" value="UniProtKB-UniRule"/>
</dbReference>
<evidence type="ECO:0000256" key="4">
    <source>
        <dbReference type="ARBA" id="ARBA00022727"/>
    </source>
</evidence>
<comment type="cofactor">
    <cofactor evidence="10">
        <name>Mg(2+)</name>
        <dbReference type="ChEBI" id="CHEBI:18420"/>
    </cofactor>
    <text evidence="10">Binds 2 Mg(2+) ions per subunit.</text>
</comment>
<dbReference type="GO" id="GO:0002189">
    <property type="term" value="C:ribose phosphate diphosphokinase complex"/>
    <property type="evidence" value="ECO:0007669"/>
    <property type="project" value="TreeGrafter"/>
</dbReference>
<dbReference type="InterPro" id="IPR037514">
    <property type="entry name" value="Rib-P_diPkinase_arc"/>
</dbReference>
<name>F2KQ13_ARCVS</name>
<evidence type="ECO:0000313" key="14">
    <source>
        <dbReference type="Proteomes" id="UP000008136"/>
    </source>
</evidence>
<reference evidence="13 14" key="1">
    <citation type="submission" date="2011-03" db="EMBL/GenBank/DDBJ databases">
        <title>The complete genome of Archaeoglobus veneficus SNP6.</title>
        <authorList>
            <consortium name="US DOE Joint Genome Institute (JGI-PGF)"/>
            <person name="Lucas S."/>
            <person name="Copeland A."/>
            <person name="Lapidus A."/>
            <person name="Bruce D."/>
            <person name="Goodwin L."/>
            <person name="Pitluck S."/>
            <person name="Kyrpides N."/>
            <person name="Mavromatis K."/>
            <person name="Pagani I."/>
            <person name="Ivanova N."/>
            <person name="Mikhailova N."/>
            <person name="Lu M."/>
            <person name="Detter J.C."/>
            <person name="Tapia R."/>
            <person name="Han C."/>
            <person name="Land M."/>
            <person name="Hauser L."/>
            <person name="Markowitz V."/>
            <person name="Cheng J.-F."/>
            <person name="Hugenholtz P."/>
            <person name="Woyke T."/>
            <person name="Wu D."/>
            <person name="Spring S."/>
            <person name="Brambilla E."/>
            <person name="Klenk H.-P."/>
            <person name="Eisen J.A."/>
        </authorList>
    </citation>
    <scope>NUCLEOTIDE SEQUENCE [LARGE SCALE GENOMIC DNA]</scope>
    <source>
        <strain>SNP6</strain>
    </source>
</reference>
<dbReference type="InterPro" id="IPR005946">
    <property type="entry name" value="Rib-P_diPkinase"/>
</dbReference>
<dbReference type="OrthoDB" id="371997at2157"/>
<keyword evidence="14" id="KW-1185">Reference proteome</keyword>
<evidence type="ECO:0000256" key="6">
    <source>
        <dbReference type="ARBA" id="ARBA00022777"/>
    </source>
</evidence>
<dbReference type="PANTHER" id="PTHR10210">
    <property type="entry name" value="RIBOSE-PHOSPHATE DIPHOSPHOKINASE FAMILY MEMBER"/>
    <property type="match status" value="1"/>
</dbReference>
<dbReference type="KEGG" id="ave:Arcve_1616"/>
<dbReference type="RefSeq" id="WP_013684272.1">
    <property type="nucleotide sequence ID" value="NC_015320.1"/>
</dbReference>
<evidence type="ECO:0000256" key="2">
    <source>
        <dbReference type="ARBA" id="ARBA00022679"/>
    </source>
</evidence>
<dbReference type="InterPro" id="IPR029099">
    <property type="entry name" value="Pribosyltran_N"/>
</dbReference>
<evidence type="ECO:0000256" key="7">
    <source>
        <dbReference type="ARBA" id="ARBA00022840"/>
    </source>
</evidence>
<dbReference type="FunFam" id="3.40.50.2020:FF:000014">
    <property type="entry name" value="Ribose-phosphate pyrophosphokinase 1"/>
    <property type="match status" value="1"/>
</dbReference>
<evidence type="ECO:0000256" key="1">
    <source>
        <dbReference type="ARBA" id="ARBA00022490"/>
    </source>
</evidence>
<dbReference type="STRING" id="693661.Arcve_1616"/>
<feature type="binding site" evidence="10">
    <location>
        <begin position="86"/>
        <end position="87"/>
    </location>
    <ligand>
        <name>ATP</name>
        <dbReference type="ChEBI" id="CHEBI:30616"/>
    </ligand>
</feature>
<dbReference type="eggNOG" id="arCOG00067">
    <property type="taxonomic scope" value="Archaea"/>
</dbReference>
<feature type="domain" description="Phosphoribosyltransferase" evidence="11">
    <location>
        <begin position="135"/>
        <end position="233"/>
    </location>
</feature>
<feature type="binding site" evidence="10">
    <location>
        <position position="119"/>
    </location>
    <ligand>
        <name>Mg(2+)</name>
        <dbReference type="ChEBI" id="CHEBI:18420"/>
        <label>1</label>
    </ligand>
</feature>
<keyword evidence="5 10" id="KW-0547">Nucleotide-binding</keyword>
<comment type="catalytic activity">
    <reaction evidence="9 10">
        <text>D-ribose 5-phosphate + ATP = 5-phospho-alpha-D-ribose 1-diphosphate + AMP + H(+)</text>
        <dbReference type="Rhea" id="RHEA:15609"/>
        <dbReference type="ChEBI" id="CHEBI:15378"/>
        <dbReference type="ChEBI" id="CHEBI:30616"/>
        <dbReference type="ChEBI" id="CHEBI:58017"/>
        <dbReference type="ChEBI" id="CHEBI:78346"/>
        <dbReference type="ChEBI" id="CHEBI:456215"/>
        <dbReference type="EC" id="2.7.6.1"/>
    </reaction>
</comment>
<dbReference type="GO" id="GO:0005737">
    <property type="term" value="C:cytoplasm"/>
    <property type="evidence" value="ECO:0007669"/>
    <property type="project" value="UniProtKB-SubCell"/>
</dbReference>
<dbReference type="Gene3D" id="3.40.50.2020">
    <property type="match status" value="2"/>
</dbReference>
<comment type="pathway">
    <text evidence="10">Metabolic intermediate biosynthesis; 5-phospho-alpha-D-ribose 1-diphosphate biosynthesis; 5-phospho-alpha-D-ribose 1-diphosphate from D-ribose 5-phosphate (route I): step 1/1.</text>
</comment>
<keyword evidence="6 10" id="KW-0418">Kinase</keyword>
<dbReference type="GO" id="GO:0004749">
    <property type="term" value="F:ribose phosphate diphosphokinase activity"/>
    <property type="evidence" value="ECO:0007669"/>
    <property type="project" value="UniProtKB-UniRule"/>
</dbReference>
<feature type="binding site" evidence="10">
    <location>
        <position position="179"/>
    </location>
    <ligand>
        <name>D-ribose 5-phosphate</name>
        <dbReference type="ChEBI" id="CHEBI:78346"/>
    </ligand>
</feature>
<feature type="binding site" evidence="10">
    <location>
        <begin position="34"/>
        <end position="36"/>
    </location>
    <ligand>
        <name>ATP</name>
        <dbReference type="ChEBI" id="CHEBI:30616"/>
    </ligand>
</feature>
<dbReference type="CDD" id="cd06223">
    <property type="entry name" value="PRTases_typeI"/>
    <property type="match status" value="1"/>
</dbReference>
<dbReference type="AlphaFoldDB" id="F2KQ13"/>
<dbReference type="GO" id="GO:0016301">
    <property type="term" value="F:kinase activity"/>
    <property type="evidence" value="ECO:0007669"/>
    <property type="project" value="UniProtKB-KW"/>
</dbReference>
<evidence type="ECO:0000256" key="9">
    <source>
        <dbReference type="ARBA" id="ARBA00049535"/>
    </source>
</evidence>
<dbReference type="GO" id="GO:0006164">
    <property type="term" value="P:purine nucleotide biosynthetic process"/>
    <property type="evidence" value="ECO:0007669"/>
    <property type="project" value="TreeGrafter"/>
</dbReference>
<dbReference type="GO" id="GO:0000287">
    <property type="term" value="F:magnesium ion binding"/>
    <property type="evidence" value="ECO:0007669"/>
    <property type="project" value="UniProtKB-UniRule"/>
</dbReference>
<feature type="binding site" evidence="10">
    <location>
        <position position="203"/>
    </location>
    <ligand>
        <name>D-ribose 5-phosphate</name>
        <dbReference type="ChEBI" id="CHEBI:78346"/>
    </ligand>
</feature>
<dbReference type="HOGENOM" id="CLU_033546_2_2_2"/>
<dbReference type="EC" id="2.7.6.1" evidence="10"/>
<dbReference type="SMART" id="SM01400">
    <property type="entry name" value="Pribosyltran_N"/>
    <property type="match status" value="1"/>
</dbReference>
<dbReference type="NCBIfam" id="TIGR01251">
    <property type="entry name" value="ribP_PPkin"/>
    <property type="match status" value="1"/>
</dbReference>
<keyword evidence="8 10" id="KW-0460">Magnesium</keyword>
<sequence>MRIIAGTSSPLLAKRIADELNVPLAKTTFKRFPDGELYVKVEDVDNEVIVVQSVTSNDDLVCLMLLFDALESCDITAVVPYMGYSRQDRKFFDGEAISIRAVARLIESYANKVISVNLHSREAASHFRKLEEVDAMELIGEHYRDEDVVMISPDFGSLERVKRAAKAAGCEFDYLEKRRIDAEHVEITPKSLDVEGRRVVIVDDIISTGGTIVEAAKALRAEKVEAACVHAVLASNALNKLYAAGVARVVATDTIERAVSELSVATLIAEKLRS</sequence>
<keyword evidence="2 10" id="KW-0808">Transferase</keyword>
<comment type="subcellular location">
    <subcellularLocation>
        <location evidence="10">Cytoplasm</location>
    </subcellularLocation>
</comment>
<keyword evidence="4 10" id="KW-0545">Nucleotide biosynthesis</keyword>
<dbReference type="Proteomes" id="UP000008136">
    <property type="component" value="Chromosome"/>
</dbReference>
<evidence type="ECO:0000259" key="12">
    <source>
        <dbReference type="Pfam" id="PF13793"/>
    </source>
</evidence>
<feature type="active site" evidence="10">
    <location>
        <position position="177"/>
    </location>
</feature>
<dbReference type="InterPro" id="IPR000836">
    <property type="entry name" value="PRTase_dom"/>
</dbReference>
<dbReference type="HAMAP" id="MF_00583_A">
    <property type="entry name" value="RibP_PPkinase_A"/>
    <property type="match status" value="1"/>
</dbReference>
<feature type="binding site" evidence="10">
    <location>
        <position position="154"/>
    </location>
    <ligand>
        <name>Mg(2+)</name>
        <dbReference type="ChEBI" id="CHEBI:18420"/>
        <label>2</label>
    </ligand>
</feature>
<gene>
    <name evidence="10" type="primary">prs</name>
    <name evidence="13" type="ordered locus">Arcve_1616</name>
</gene>
<accession>F2KQ13</accession>
<feature type="domain" description="Ribose-phosphate pyrophosphokinase N-terminal" evidence="12">
    <location>
        <begin position="1"/>
        <end position="108"/>
    </location>
</feature>
<evidence type="ECO:0000256" key="3">
    <source>
        <dbReference type="ARBA" id="ARBA00022723"/>
    </source>
</evidence>
<protein>
    <recommendedName>
        <fullName evidence="10">Ribose-phosphate pyrophosphokinase</fullName>
        <shortName evidence="10">RPPK</shortName>
        <ecNumber evidence="10">2.7.6.1</ecNumber>
    </recommendedName>
    <alternativeName>
        <fullName evidence="10">5-phospho-D-ribosyl alpha-1-diphosphate synthase</fullName>
    </alternativeName>
    <alternativeName>
        <fullName evidence="10">Phosphoribosyl diphosphate synthase</fullName>
    </alternativeName>
    <alternativeName>
        <fullName evidence="10">Phosphoribosyl pyrophosphate synthase</fullName>
        <shortName evidence="10">P-Rib-PP synthase</shortName>
        <shortName evidence="10">PRPP synthase</shortName>
        <shortName evidence="10">PRPPase</shortName>
    </alternativeName>
</protein>
<keyword evidence="1 10" id="KW-0963">Cytoplasm</keyword>
<dbReference type="GeneID" id="10394741"/>
<evidence type="ECO:0000256" key="10">
    <source>
        <dbReference type="HAMAP-Rule" id="MF_00583"/>
    </source>
</evidence>
<evidence type="ECO:0000259" key="11">
    <source>
        <dbReference type="Pfam" id="PF00156"/>
    </source>
</evidence>
<dbReference type="NCBIfam" id="NF002095">
    <property type="entry name" value="PRK00934.1"/>
    <property type="match status" value="1"/>
</dbReference>
<proteinExistence type="inferred from homology"/>
<dbReference type="PANTHER" id="PTHR10210:SF32">
    <property type="entry name" value="RIBOSE-PHOSPHATE PYROPHOSPHOKINASE 2"/>
    <property type="match status" value="1"/>
</dbReference>
<dbReference type="GO" id="GO:0005524">
    <property type="term" value="F:ATP binding"/>
    <property type="evidence" value="ECO:0007669"/>
    <property type="project" value="UniProtKB-KW"/>
</dbReference>
<evidence type="ECO:0000313" key="13">
    <source>
        <dbReference type="EMBL" id="AEA47616.1"/>
    </source>
</evidence>
<dbReference type="SUPFAM" id="SSF53271">
    <property type="entry name" value="PRTase-like"/>
    <property type="match status" value="1"/>
</dbReference>
<dbReference type="Pfam" id="PF00156">
    <property type="entry name" value="Pribosyltran"/>
    <property type="match status" value="1"/>
</dbReference>
<dbReference type="InterPro" id="IPR029057">
    <property type="entry name" value="PRTase-like"/>
</dbReference>
<dbReference type="Pfam" id="PF13793">
    <property type="entry name" value="Pribosyltran_N"/>
    <property type="match status" value="1"/>
</dbReference>
<feature type="binding site" evidence="10">
    <location>
        <begin position="207"/>
        <end position="211"/>
    </location>
    <ligand>
        <name>D-ribose 5-phosphate</name>
        <dbReference type="ChEBI" id="CHEBI:78346"/>
    </ligand>
</feature>
<organism evidence="13 14">
    <name type="scientific">Archaeoglobus veneficus (strain DSM 11195 / SNP6)</name>
    <dbReference type="NCBI Taxonomy" id="693661"/>
    <lineage>
        <taxon>Archaea</taxon>
        <taxon>Methanobacteriati</taxon>
        <taxon>Methanobacteriota</taxon>
        <taxon>Archaeoglobi</taxon>
        <taxon>Archaeoglobales</taxon>
        <taxon>Archaeoglobaceae</taxon>
        <taxon>Archaeoglobus</taxon>
    </lineage>
</organism>
<dbReference type="EMBL" id="CP002588">
    <property type="protein sequence ID" value="AEA47616.1"/>
    <property type="molecule type" value="Genomic_DNA"/>
</dbReference>